<organism evidence="1 2">
    <name type="scientific">Exiguobacterium aurantiacum</name>
    <dbReference type="NCBI Taxonomy" id="33987"/>
    <lineage>
        <taxon>Bacteria</taxon>
        <taxon>Bacillati</taxon>
        <taxon>Bacillota</taxon>
        <taxon>Bacilli</taxon>
        <taxon>Bacillales</taxon>
        <taxon>Bacillales Family XII. Incertae Sedis</taxon>
        <taxon>Exiguobacterium</taxon>
    </lineage>
</organism>
<protein>
    <recommendedName>
        <fullName evidence="3">DUF3139 domain-containing protein</fullName>
    </recommendedName>
</protein>
<keyword evidence="2" id="KW-1185">Reference proteome</keyword>
<evidence type="ECO:0000313" key="2">
    <source>
        <dbReference type="Proteomes" id="UP001060325"/>
    </source>
</evidence>
<evidence type="ECO:0008006" key="3">
    <source>
        <dbReference type="Google" id="ProtNLM"/>
    </source>
</evidence>
<gene>
    <name evidence="1" type="ORF">NMQ00_01445</name>
</gene>
<dbReference type="EMBL" id="CP101462">
    <property type="protein sequence ID" value="UTT43191.1"/>
    <property type="molecule type" value="Genomic_DNA"/>
</dbReference>
<dbReference type="RefSeq" id="WP_255177612.1">
    <property type="nucleotide sequence ID" value="NZ_CP101462.1"/>
</dbReference>
<dbReference type="Proteomes" id="UP001060325">
    <property type="component" value="Chromosome"/>
</dbReference>
<proteinExistence type="predicted"/>
<sequence length="110" mass="12630">MPKRNWETIFRTTLVVTITLATFLYVRYSTEIEERERALEQHLATHYNISTDTYSIDGTLSLSGYVYDLTFEDEPDAAYTFQVEQAADGHRVKFEQADGKQPARVATFAP</sequence>
<reference evidence="1" key="1">
    <citation type="submission" date="2022-07" db="EMBL/GenBank/DDBJ databases">
        <title>Complete genome of CX2.</title>
        <authorList>
            <person name="Cao G."/>
        </authorList>
    </citation>
    <scope>NUCLEOTIDE SEQUENCE</scope>
    <source>
        <strain evidence="1">CX2</strain>
    </source>
</reference>
<accession>A0ABY5FNR1</accession>
<evidence type="ECO:0000313" key="1">
    <source>
        <dbReference type="EMBL" id="UTT43191.1"/>
    </source>
</evidence>
<name>A0ABY5FNR1_9BACL</name>